<sequence length="584" mass="64178">MKLIGKLLLTLLLLALLAVVVLYVLAQTEWGARHISQWVNQRTEYQTSFRKMAHDWSSPGSIQLLDVSFGHKNQPITLVAQRIAVGFSVRQITDPRHFSSLTLEGGTLNLGQTDFTLPIEADVLQLKTMALQAQDGDWRLKGEQVTGGITPWQPEPGALLGKKAAFQLSANALLLNDLPASKVLVQGQFNNRQLTLENFGADVARGELTGNASRAADGSWLVNNLRLSNVRLQTRASMADFWQPVTRLPAVTVNRFDLIDARIEGQNWAFTDLDVTLQNVTFRQNDWQSDDGSLSFNATDIVNGNMHLVDPIVSLDLSKQGVNIKQFSTRWEGGLLRTSGSWLRSNQRLTLDELVVAGMEYTLPADWRQRWQQTLPDWLAEVELRKFSANHNLLIDINPDFPFQLTALDGFGNNLLLARNHQWGVWQGALNLNASDATFNKVDIRRPSLALNANDNQISLTDLSAFTQSGLLEARAVIAQQPARTFTLDLTGKAVAFDVLTRWGWPVPATAPTGNTNLQLHLNGRLETASPLKPTLNGTLQGIDSAGHTISQAMHQGTVAESTPAAAPTPTVPATPPSAPVEQP</sequence>
<dbReference type="RefSeq" id="WP_336729605.1">
    <property type="nucleotide sequence ID" value="NZ_JBBBOO010000007.1"/>
</dbReference>
<feature type="compositionally biased region" description="Pro residues" evidence="1">
    <location>
        <begin position="570"/>
        <end position="584"/>
    </location>
</feature>
<dbReference type="EMBL" id="JBBBOO010000007">
    <property type="protein sequence ID" value="MEI7064183.1"/>
    <property type="molecule type" value="Genomic_DNA"/>
</dbReference>
<gene>
    <name evidence="2" type="ORF">WCU84_10990</name>
</gene>
<dbReference type="Proteomes" id="UP001359469">
    <property type="component" value="Unassembled WGS sequence"/>
</dbReference>
<evidence type="ECO:0000313" key="2">
    <source>
        <dbReference type="EMBL" id="MEI7064183.1"/>
    </source>
</evidence>
<proteinExistence type="predicted"/>
<evidence type="ECO:0000313" key="3">
    <source>
        <dbReference type="Proteomes" id="UP001359469"/>
    </source>
</evidence>
<evidence type="ECO:0000256" key="1">
    <source>
        <dbReference type="SAM" id="MobiDB-lite"/>
    </source>
</evidence>
<keyword evidence="3" id="KW-1185">Reference proteome</keyword>
<feature type="compositionally biased region" description="Low complexity" evidence="1">
    <location>
        <begin position="558"/>
        <end position="569"/>
    </location>
</feature>
<protein>
    <submittedName>
        <fullName evidence="2">AsmA family protein</fullName>
    </submittedName>
</protein>
<reference evidence="2 3" key="1">
    <citation type="submission" date="2024-03" db="EMBL/GenBank/DDBJ databases">
        <title>Analysis of soft rot Pectobacteriaceae population diversity in US potato growing regions between 2016 and 2022.</title>
        <authorList>
            <person name="Ma X."/>
            <person name="Zhang X."/>
            <person name="Stodghill P."/>
            <person name="Rioux R."/>
            <person name="Babler B."/>
            <person name="Shrestha S."/>
            <person name="Babler B."/>
            <person name="Rivedal H."/>
            <person name="Frost K."/>
            <person name="Hao J."/>
            <person name="Secor G."/>
            <person name="Swingle B."/>
        </authorList>
    </citation>
    <scope>NUCLEOTIDE SEQUENCE [LARGE SCALE GENOMIC DNA]</scope>
    <source>
        <strain evidence="2 3">SR64</strain>
    </source>
</reference>
<feature type="region of interest" description="Disordered" evidence="1">
    <location>
        <begin position="555"/>
        <end position="584"/>
    </location>
</feature>
<comment type="caution">
    <text evidence="2">The sequence shown here is derived from an EMBL/GenBank/DDBJ whole genome shotgun (WGS) entry which is preliminary data.</text>
</comment>
<organism evidence="2 3">
    <name type="scientific">Dickeya chrysanthemi</name>
    <name type="common">Pectobacterium chrysanthemi</name>
    <name type="synonym">Erwinia chrysanthemi</name>
    <dbReference type="NCBI Taxonomy" id="556"/>
    <lineage>
        <taxon>Bacteria</taxon>
        <taxon>Pseudomonadati</taxon>
        <taxon>Pseudomonadota</taxon>
        <taxon>Gammaproteobacteria</taxon>
        <taxon>Enterobacterales</taxon>
        <taxon>Pectobacteriaceae</taxon>
        <taxon>Dickeya</taxon>
    </lineage>
</organism>
<name>A0ABU8JM51_DICCH</name>
<accession>A0ABU8JM51</accession>